<keyword evidence="4" id="KW-1185">Reference proteome</keyword>
<evidence type="ECO:0000313" key="4">
    <source>
        <dbReference type="Proteomes" id="UP000184536"/>
    </source>
</evidence>
<evidence type="ECO:0000313" key="3">
    <source>
        <dbReference type="EMBL" id="SHI52575.1"/>
    </source>
</evidence>
<dbReference type="OrthoDB" id="9811239at2"/>
<dbReference type="GO" id="GO:0009103">
    <property type="term" value="P:lipopolysaccharide biosynthetic process"/>
    <property type="evidence" value="ECO:0007669"/>
    <property type="project" value="TreeGrafter"/>
</dbReference>
<dbReference type="CDD" id="cd03801">
    <property type="entry name" value="GT4_PimA-like"/>
    <property type="match status" value="1"/>
</dbReference>
<proteinExistence type="predicted"/>
<sequence>MRVLFFVRKDLVENPAGDTTIICALKKQLGRYKITADICMDHRINLNTYDVIHLFNVSRASELYNFMNHISIRDKAVALTPIYWDLSEYLKTTNQISKLDTWINGEKKRKHIFDHVDLSILHCKGEANLIKQNFNYKKLYKIIPYGTNIASAETSNYIRNKYGFNQYVLCVGRISYQKNQLNLIRALKKDSIPIVFVGSINDQEYYKLCRTEAGEKTIFINKMDHQQVLNLYHHAHVHILPSWLEYPGLANLEAGAAGCNIVSTEIGSAKEVFKNMINYCHPNNLESIRSSTLMALETPKSDLLRTYILEHYSWEHHAQELQQQYLNLLDYKKMKI</sequence>
<dbReference type="PANTHER" id="PTHR46401">
    <property type="entry name" value="GLYCOSYLTRANSFERASE WBBK-RELATED"/>
    <property type="match status" value="1"/>
</dbReference>
<name>A0A1M6BUZ0_9FIRM</name>
<dbReference type="EMBL" id="FQZV01000003">
    <property type="protein sequence ID" value="SHI52575.1"/>
    <property type="molecule type" value="Genomic_DNA"/>
</dbReference>
<reference evidence="4" key="1">
    <citation type="submission" date="2016-11" db="EMBL/GenBank/DDBJ databases">
        <authorList>
            <person name="Varghese N."/>
            <person name="Submissions S."/>
        </authorList>
    </citation>
    <scope>NUCLEOTIDE SEQUENCE [LARGE SCALE GENOMIC DNA]</scope>
    <source>
        <strain evidence="4">DSM 17957</strain>
    </source>
</reference>
<accession>A0A1M6BUZ0</accession>
<dbReference type="STRING" id="1121919.SAMN02745975_00068"/>
<dbReference type="SUPFAM" id="SSF53756">
    <property type="entry name" value="UDP-Glycosyltransferase/glycogen phosphorylase"/>
    <property type="match status" value="1"/>
</dbReference>
<dbReference type="PANTHER" id="PTHR46401:SF2">
    <property type="entry name" value="GLYCOSYLTRANSFERASE WBBK-RELATED"/>
    <property type="match status" value="1"/>
</dbReference>
<dbReference type="GO" id="GO:0016757">
    <property type="term" value="F:glycosyltransferase activity"/>
    <property type="evidence" value="ECO:0007669"/>
    <property type="project" value="InterPro"/>
</dbReference>
<dbReference type="Gene3D" id="3.40.50.2000">
    <property type="entry name" value="Glycogen Phosphorylase B"/>
    <property type="match status" value="2"/>
</dbReference>
<evidence type="ECO:0000259" key="2">
    <source>
        <dbReference type="Pfam" id="PF00534"/>
    </source>
</evidence>
<dbReference type="Proteomes" id="UP000184536">
    <property type="component" value="Unassembled WGS sequence"/>
</dbReference>
<gene>
    <name evidence="3" type="ORF">SAMN02745975_00068</name>
</gene>
<keyword evidence="1 3" id="KW-0808">Transferase</keyword>
<dbReference type="InterPro" id="IPR001296">
    <property type="entry name" value="Glyco_trans_1"/>
</dbReference>
<dbReference type="RefSeq" id="WP_110939386.1">
    <property type="nucleotide sequence ID" value="NZ_FQZV01000003.1"/>
</dbReference>
<evidence type="ECO:0000256" key="1">
    <source>
        <dbReference type="ARBA" id="ARBA00022679"/>
    </source>
</evidence>
<dbReference type="Pfam" id="PF00534">
    <property type="entry name" value="Glycos_transf_1"/>
    <property type="match status" value="1"/>
</dbReference>
<protein>
    <submittedName>
        <fullName evidence="3">Glycosyltransferase involved in cell wall bisynthesis</fullName>
    </submittedName>
</protein>
<dbReference type="AlphaFoldDB" id="A0A1M6BUZ0"/>
<feature type="domain" description="Glycosyl transferase family 1" evidence="2">
    <location>
        <begin position="165"/>
        <end position="289"/>
    </location>
</feature>
<organism evidence="3 4">
    <name type="scientific">Geosporobacter subterraneus DSM 17957</name>
    <dbReference type="NCBI Taxonomy" id="1121919"/>
    <lineage>
        <taxon>Bacteria</taxon>
        <taxon>Bacillati</taxon>
        <taxon>Bacillota</taxon>
        <taxon>Clostridia</taxon>
        <taxon>Peptostreptococcales</taxon>
        <taxon>Thermotaleaceae</taxon>
        <taxon>Geosporobacter</taxon>
    </lineage>
</organism>